<dbReference type="SUPFAM" id="SSF54001">
    <property type="entry name" value="Cysteine proteinases"/>
    <property type="match status" value="1"/>
</dbReference>
<dbReference type="Gene3D" id="3.10.450.10">
    <property type="match status" value="1"/>
</dbReference>
<evidence type="ECO:0000256" key="1">
    <source>
        <dbReference type="SAM" id="MobiDB-lite"/>
    </source>
</evidence>
<dbReference type="InterPro" id="IPR006462">
    <property type="entry name" value="MS5"/>
</dbReference>
<reference evidence="3 4" key="1">
    <citation type="submission" date="2024-11" db="EMBL/GenBank/DDBJ databases">
        <title>A near-complete genome assembly of Cinchona calisaya.</title>
        <authorList>
            <person name="Lian D.C."/>
            <person name="Zhao X.W."/>
            <person name="Wei L."/>
        </authorList>
    </citation>
    <scope>NUCLEOTIDE SEQUENCE [LARGE SCALE GENOMIC DNA]</scope>
    <source>
        <tissue evidence="3">Nenye</tissue>
    </source>
</reference>
<comment type="caution">
    <text evidence="3">The sequence shown here is derived from an EMBL/GenBank/DDBJ whole genome shotgun (WGS) entry which is preliminary data.</text>
</comment>
<dbReference type="Gene3D" id="3.90.70.10">
    <property type="entry name" value="Cysteine proteinases"/>
    <property type="match status" value="1"/>
</dbReference>
<dbReference type="InterPro" id="IPR000668">
    <property type="entry name" value="Peptidase_C1A_C"/>
</dbReference>
<dbReference type="PANTHER" id="PTHR31260:SF61">
    <property type="entry name" value="MULTICYSTATIN-LIKE ISOFORM X1"/>
    <property type="match status" value="1"/>
</dbReference>
<dbReference type="InterPro" id="IPR038765">
    <property type="entry name" value="Papain-like_cys_pep_sf"/>
</dbReference>
<sequence>MIDEEDKNAVEEEIGKHPIAAALTVGKDFRYFEGEGIYSLNEPAAGIHAVVLVGFGGELGEEFYEFKNSYGPDWGHEGYGKIRANLVIRMSCPTEVAWSLNGHEFGYYSSTGNMHKHGGKSGIDDEGDSFGTSEEGEKGGAIKLKIVIGLVKQNTCEEKASKTELPPQKKLKFEESVPIEEGAKVLKATSDLNLDYENFPLLEDELVFLKSDFLPDGVKEIDEGMWTTWSKYYQQIKDSEGFDIIDFPGVCIMAPITPLIGFENFPQTLMELNNEAESAINSFNVLNRTDYKFEKVEKANSQLWDVGVNSYITFQANDVSAVSTTFQALVWAGPKREVIVRFCRIKAAIVRFIRFGSRVLLGCDTARWLTLGLKIFLSSFSFILVEIATWPMSQLIIVL</sequence>
<accession>A0ABD2ZQ76</accession>
<evidence type="ECO:0000313" key="4">
    <source>
        <dbReference type="Proteomes" id="UP001630127"/>
    </source>
</evidence>
<gene>
    <name evidence="3" type="ORF">ACH5RR_017992</name>
</gene>
<feature type="domain" description="Peptidase C1A papain C-terminal" evidence="2">
    <location>
        <begin position="4"/>
        <end position="86"/>
    </location>
</feature>
<protein>
    <recommendedName>
        <fullName evidence="2">Peptidase C1A papain C-terminal domain-containing protein</fullName>
    </recommendedName>
</protein>
<keyword evidence="4" id="KW-1185">Reference proteome</keyword>
<proteinExistence type="predicted"/>
<feature type="region of interest" description="Disordered" evidence="1">
    <location>
        <begin position="117"/>
        <end position="136"/>
    </location>
</feature>
<dbReference type="Pfam" id="PF00112">
    <property type="entry name" value="Peptidase_C1"/>
    <property type="match status" value="1"/>
</dbReference>
<dbReference type="EMBL" id="JBJUIK010000008">
    <property type="protein sequence ID" value="KAL3519843.1"/>
    <property type="molecule type" value="Genomic_DNA"/>
</dbReference>
<organism evidence="3 4">
    <name type="scientific">Cinchona calisaya</name>
    <dbReference type="NCBI Taxonomy" id="153742"/>
    <lineage>
        <taxon>Eukaryota</taxon>
        <taxon>Viridiplantae</taxon>
        <taxon>Streptophyta</taxon>
        <taxon>Embryophyta</taxon>
        <taxon>Tracheophyta</taxon>
        <taxon>Spermatophyta</taxon>
        <taxon>Magnoliopsida</taxon>
        <taxon>eudicotyledons</taxon>
        <taxon>Gunneridae</taxon>
        <taxon>Pentapetalae</taxon>
        <taxon>asterids</taxon>
        <taxon>lamiids</taxon>
        <taxon>Gentianales</taxon>
        <taxon>Rubiaceae</taxon>
        <taxon>Cinchonoideae</taxon>
        <taxon>Cinchoneae</taxon>
        <taxon>Cinchona</taxon>
    </lineage>
</organism>
<evidence type="ECO:0000313" key="3">
    <source>
        <dbReference type="EMBL" id="KAL3519843.1"/>
    </source>
</evidence>
<name>A0ABD2ZQ76_9GENT</name>
<evidence type="ECO:0000259" key="2">
    <source>
        <dbReference type="Pfam" id="PF00112"/>
    </source>
</evidence>
<dbReference type="PANTHER" id="PTHR31260">
    <property type="entry name" value="CYSTATIN/MONELLIN SUPERFAMILY PROTEIN"/>
    <property type="match status" value="1"/>
</dbReference>
<dbReference type="AlphaFoldDB" id="A0ABD2ZQ76"/>
<dbReference type="Proteomes" id="UP001630127">
    <property type="component" value="Unassembled WGS sequence"/>
</dbReference>